<dbReference type="Proteomes" id="UP000004117">
    <property type="component" value="Unassembled WGS sequence"/>
</dbReference>
<accession>A0AAV3GJQ1</accession>
<gene>
    <name evidence="1" type="ORF">HMPREF1336_01900</name>
</gene>
<proteinExistence type="predicted"/>
<organism evidence="1 2">
    <name type="scientific">Enterococcus faecalis ERV63</name>
    <dbReference type="NCBI Taxonomy" id="1134793"/>
    <lineage>
        <taxon>Bacteria</taxon>
        <taxon>Bacillati</taxon>
        <taxon>Bacillota</taxon>
        <taxon>Bacilli</taxon>
        <taxon>Lactobacillales</taxon>
        <taxon>Enterococcaceae</taxon>
        <taxon>Enterococcus</taxon>
    </lineage>
</organism>
<reference evidence="1 2" key="1">
    <citation type="submission" date="2012-04" db="EMBL/GenBank/DDBJ databases">
        <authorList>
            <person name="Weinstock G."/>
            <person name="Sodergren E."/>
            <person name="Lobos E.A."/>
            <person name="Fulton L."/>
            <person name="Fulton R."/>
            <person name="Courtney L."/>
            <person name="Fronick C."/>
            <person name="O'Laughlin M."/>
            <person name="Godfrey J."/>
            <person name="Wilson R.M."/>
            <person name="Miner T."/>
            <person name="Farmer C."/>
            <person name="Delehaunty K."/>
            <person name="Cordes M."/>
            <person name="Minx P."/>
            <person name="Tomlinson C."/>
            <person name="Chen J."/>
            <person name="Wollam A."/>
            <person name="Pepin K.H."/>
            <person name="Bhonagiri V."/>
            <person name="Zhang X."/>
            <person name="Suruliraj S."/>
            <person name="Warren W."/>
            <person name="Mitreva M."/>
            <person name="Mardis E.R."/>
            <person name="Wilson R.K."/>
        </authorList>
    </citation>
    <scope>NUCLEOTIDE SEQUENCE [LARGE SCALE GENOMIC DNA]</scope>
    <source>
        <strain evidence="1 2">ERV63</strain>
    </source>
</reference>
<evidence type="ECO:0000313" key="2">
    <source>
        <dbReference type="Proteomes" id="UP000004117"/>
    </source>
</evidence>
<dbReference type="AlphaFoldDB" id="A0AAV3GJQ1"/>
<evidence type="ECO:0000313" key="1">
    <source>
        <dbReference type="EMBL" id="EJV16004.1"/>
    </source>
</evidence>
<sequence length="52" mass="6032">MFLQVFCLFESNSLLAVSLFQVFSHYTPGLLYLFQKNSIMKSTEKLRPSNRG</sequence>
<name>A0AAV3GJQ1_ENTFL</name>
<dbReference type="EMBL" id="ALZR01000070">
    <property type="protein sequence ID" value="EJV16004.1"/>
    <property type="molecule type" value="Genomic_DNA"/>
</dbReference>
<comment type="caution">
    <text evidence="1">The sequence shown here is derived from an EMBL/GenBank/DDBJ whole genome shotgun (WGS) entry which is preliminary data.</text>
</comment>
<protein>
    <submittedName>
        <fullName evidence="1">Uncharacterized protein</fullName>
    </submittedName>
</protein>